<proteinExistence type="predicted"/>
<sequence length="238" mass="28654">MIKCVFYIVAYAFDLYFVYFFSIRIFFEIKQNLHLFFSKRIKIFLIVGKYTNPQNESDFFVNHTHINLTITIAMPFLFVFNGILLHACKIIQYDYGCHSRIEIKQLLVYAKHLLSTRFLSDGKLLHHVLWIIQFKYEILIMVERLYCVRIHFLNCDLVNKISIIIYFDLKHFFKFTEKKLKMTTHRNEKQISTKSALVNRKLLVFNFFIIIFVVWLVVGTVRRRNPNNHSTLDQNITY</sequence>
<keyword evidence="1" id="KW-1133">Transmembrane helix</keyword>
<keyword evidence="3" id="KW-1185">Reference proteome</keyword>
<feature type="transmembrane region" description="Helical" evidence="1">
    <location>
        <begin position="6"/>
        <end position="27"/>
    </location>
</feature>
<name>X6M8Z2_RETFI</name>
<comment type="caution">
    <text evidence="2">The sequence shown here is derived from an EMBL/GenBank/DDBJ whole genome shotgun (WGS) entry which is preliminary data.</text>
</comment>
<evidence type="ECO:0008006" key="4">
    <source>
        <dbReference type="Google" id="ProtNLM"/>
    </source>
</evidence>
<feature type="transmembrane region" description="Helical" evidence="1">
    <location>
        <begin position="202"/>
        <end position="221"/>
    </location>
</feature>
<accession>X6M8Z2</accession>
<protein>
    <recommendedName>
        <fullName evidence="4">Transmembrane protein</fullName>
    </recommendedName>
</protein>
<keyword evidence="1" id="KW-0472">Membrane</keyword>
<dbReference type="EMBL" id="ASPP01023811">
    <property type="protein sequence ID" value="ETO09927.1"/>
    <property type="molecule type" value="Genomic_DNA"/>
</dbReference>
<gene>
    <name evidence="2" type="ORF">RFI_27450</name>
</gene>
<evidence type="ECO:0000256" key="1">
    <source>
        <dbReference type="SAM" id="Phobius"/>
    </source>
</evidence>
<organism evidence="2 3">
    <name type="scientific">Reticulomyxa filosa</name>
    <dbReference type="NCBI Taxonomy" id="46433"/>
    <lineage>
        <taxon>Eukaryota</taxon>
        <taxon>Sar</taxon>
        <taxon>Rhizaria</taxon>
        <taxon>Retaria</taxon>
        <taxon>Foraminifera</taxon>
        <taxon>Monothalamids</taxon>
        <taxon>Reticulomyxidae</taxon>
        <taxon>Reticulomyxa</taxon>
    </lineage>
</organism>
<evidence type="ECO:0000313" key="2">
    <source>
        <dbReference type="EMBL" id="ETO09927.1"/>
    </source>
</evidence>
<dbReference type="Proteomes" id="UP000023152">
    <property type="component" value="Unassembled WGS sequence"/>
</dbReference>
<dbReference type="AlphaFoldDB" id="X6M8Z2"/>
<reference evidence="2 3" key="1">
    <citation type="journal article" date="2013" name="Curr. Biol.">
        <title>The Genome of the Foraminiferan Reticulomyxa filosa.</title>
        <authorList>
            <person name="Glockner G."/>
            <person name="Hulsmann N."/>
            <person name="Schleicher M."/>
            <person name="Noegel A.A."/>
            <person name="Eichinger L."/>
            <person name="Gallinger C."/>
            <person name="Pawlowski J."/>
            <person name="Sierra R."/>
            <person name="Euteneuer U."/>
            <person name="Pillet L."/>
            <person name="Moustafa A."/>
            <person name="Platzer M."/>
            <person name="Groth M."/>
            <person name="Szafranski K."/>
            <person name="Schliwa M."/>
        </authorList>
    </citation>
    <scope>NUCLEOTIDE SEQUENCE [LARGE SCALE GENOMIC DNA]</scope>
</reference>
<keyword evidence="1" id="KW-0812">Transmembrane</keyword>
<evidence type="ECO:0000313" key="3">
    <source>
        <dbReference type="Proteomes" id="UP000023152"/>
    </source>
</evidence>